<feature type="region of interest" description="Disordered" evidence="1">
    <location>
        <begin position="357"/>
        <end position="381"/>
    </location>
</feature>
<sequence>MFESASATHEPDTSSAPRGACYITQNLYFATLSPSRASGREDYLSSRPSPKSTRADSAHQSAHSGCSRAAHSRIRGRARRRTLCDMRSAVACDATKPLPSDHPCRQDPQSEPAFDIEADGCPVDLALRGLNCHASPASDQRRANLDASSSGSAVTRSLSSSNTVARLAPAYVRPCTKHCAQDCPSQSGLLSDQVPDNAGSSLGLGSPTACGSFRSTHDVKARKALLPASPPVLPSSSLLGVVDPQYSVQSTHDYVTHARITATGLNDSPSSGAHGAQGHHKIWPLTSQRPASTTSPYHYNLPVHSHTSTYSPDPFLDHSPSSAHADTLVSHSAGSTTLLAHIVILYTVRDVHLARSTGRERAARRLVPKTSSPYTPSPAQA</sequence>
<keyword evidence="3" id="KW-1185">Reference proteome</keyword>
<feature type="compositionally biased region" description="Polar residues" evidence="1">
    <location>
        <begin position="369"/>
        <end position="381"/>
    </location>
</feature>
<feature type="region of interest" description="Disordered" evidence="1">
    <location>
        <begin position="38"/>
        <end position="74"/>
    </location>
</feature>
<gene>
    <name evidence="2" type="ORF">EXIGLDRAFT_350707</name>
</gene>
<accession>A0A165ZFP3</accession>
<dbReference type="InParanoid" id="A0A165ZFP3"/>
<name>A0A165ZFP3_EXIGL</name>
<evidence type="ECO:0000313" key="2">
    <source>
        <dbReference type="EMBL" id="KZV82269.1"/>
    </source>
</evidence>
<dbReference type="Proteomes" id="UP000077266">
    <property type="component" value="Unassembled WGS sequence"/>
</dbReference>
<evidence type="ECO:0000313" key="3">
    <source>
        <dbReference type="Proteomes" id="UP000077266"/>
    </source>
</evidence>
<reference evidence="2 3" key="1">
    <citation type="journal article" date="2016" name="Mol. Biol. Evol.">
        <title>Comparative Genomics of Early-Diverging Mushroom-Forming Fungi Provides Insights into the Origins of Lignocellulose Decay Capabilities.</title>
        <authorList>
            <person name="Nagy L.G."/>
            <person name="Riley R."/>
            <person name="Tritt A."/>
            <person name="Adam C."/>
            <person name="Daum C."/>
            <person name="Floudas D."/>
            <person name="Sun H."/>
            <person name="Yadav J.S."/>
            <person name="Pangilinan J."/>
            <person name="Larsson K.H."/>
            <person name="Matsuura K."/>
            <person name="Barry K."/>
            <person name="Labutti K."/>
            <person name="Kuo R."/>
            <person name="Ohm R.A."/>
            <person name="Bhattacharya S.S."/>
            <person name="Shirouzu T."/>
            <person name="Yoshinaga Y."/>
            <person name="Martin F.M."/>
            <person name="Grigoriev I.V."/>
            <person name="Hibbett D.S."/>
        </authorList>
    </citation>
    <scope>NUCLEOTIDE SEQUENCE [LARGE SCALE GENOMIC DNA]</scope>
    <source>
        <strain evidence="2 3">HHB12029</strain>
    </source>
</reference>
<organism evidence="2 3">
    <name type="scientific">Exidia glandulosa HHB12029</name>
    <dbReference type="NCBI Taxonomy" id="1314781"/>
    <lineage>
        <taxon>Eukaryota</taxon>
        <taxon>Fungi</taxon>
        <taxon>Dikarya</taxon>
        <taxon>Basidiomycota</taxon>
        <taxon>Agaricomycotina</taxon>
        <taxon>Agaricomycetes</taxon>
        <taxon>Auriculariales</taxon>
        <taxon>Exidiaceae</taxon>
        <taxon>Exidia</taxon>
    </lineage>
</organism>
<protein>
    <submittedName>
        <fullName evidence="2">Uncharacterized protein</fullName>
    </submittedName>
</protein>
<evidence type="ECO:0000256" key="1">
    <source>
        <dbReference type="SAM" id="MobiDB-lite"/>
    </source>
</evidence>
<proteinExistence type="predicted"/>
<feature type="region of interest" description="Disordered" evidence="1">
    <location>
        <begin position="136"/>
        <end position="159"/>
    </location>
</feature>
<dbReference type="EMBL" id="KV426335">
    <property type="protein sequence ID" value="KZV82269.1"/>
    <property type="molecule type" value="Genomic_DNA"/>
</dbReference>
<feature type="compositionally biased region" description="Polar residues" evidence="1">
    <location>
        <begin position="146"/>
        <end position="159"/>
    </location>
</feature>
<dbReference type="AlphaFoldDB" id="A0A165ZFP3"/>